<keyword evidence="2" id="KW-1133">Transmembrane helix</keyword>
<comment type="caution">
    <text evidence="3">The sequence shown here is derived from an EMBL/GenBank/DDBJ whole genome shotgun (WGS) entry which is preliminary data.</text>
</comment>
<organism evidence="3 4">
    <name type="scientific">Cichlidogyrus casuarinus</name>
    <dbReference type="NCBI Taxonomy" id="1844966"/>
    <lineage>
        <taxon>Eukaryota</taxon>
        <taxon>Metazoa</taxon>
        <taxon>Spiralia</taxon>
        <taxon>Lophotrochozoa</taxon>
        <taxon>Platyhelminthes</taxon>
        <taxon>Monogenea</taxon>
        <taxon>Monopisthocotylea</taxon>
        <taxon>Dactylogyridea</taxon>
        <taxon>Ancyrocephalidae</taxon>
        <taxon>Cichlidogyrus</taxon>
    </lineage>
</organism>
<dbReference type="EMBL" id="JBJKFK010000518">
    <property type="protein sequence ID" value="KAL3316571.1"/>
    <property type="molecule type" value="Genomic_DNA"/>
</dbReference>
<feature type="compositionally biased region" description="Low complexity" evidence="1">
    <location>
        <begin position="168"/>
        <end position="183"/>
    </location>
</feature>
<proteinExistence type="predicted"/>
<reference evidence="3 4" key="1">
    <citation type="submission" date="2024-11" db="EMBL/GenBank/DDBJ databases">
        <title>Adaptive evolution of stress response genes in parasites aligns with host niche diversity.</title>
        <authorList>
            <person name="Hahn C."/>
            <person name="Resl P."/>
        </authorList>
    </citation>
    <scope>NUCLEOTIDE SEQUENCE [LARGE SCALE GENOMIC DNA]</scope>
    <source>
        <strain evidence="3">EGGRZ-B1_66</strain>
        <tissue evidence="3">Body</tissue>
    </source>
</reference>
<evidence type="ECO:0000313" key="4">
    <source>
        <dbReference type="Proteomes" id="UP001626550"/>
    </source>
</evidence>
<name>A0ABD2QCU2_9PLAT</name>
<evidence type="ECO:0000313" key="3">
    <source>
        <dbReference type="EMBL" id="KAL3316571.1"/>
    </source>
</evidence>
<gene>
    <name evidence="3" type="ORF">Ciccas_004775</name>
</gene>
<accession>A0ABD2QCU2</accession>
<evidence type="ECO:0000256" key="1">
    <source>
        <dbReference type="SAM" id="MobiDB-lite"/>
    </source>
</evidence>
<dbReference type="Proteomes" id="UP001626550">
    <property type="component" value="Unassembled WGS sequence"/>
</dbReference>
<sequence>MLKDEDIFTKYIELTGDKPPPITETTRQLVLDKINDLEKSKILEKASSDPILIVDDDLFALNILEKFVTFHIFIVLLSSQGKNLVPLKIDSPIKLKPVSTLINQKGASNLYTSPVKVTQISMSQPVITAKSPKKSLMKTPSLSTPVKSGPFNSIDVDIDNDLTPPSPSVSSSSSDSPQQSPTPIGVDNHRVRHLPGINKPGHYRSFRRNSISRPNFDPYDDMVIVGPEELARRDAKNIFSRFSKVNNSRDRILGNNQLLRLGLGFAFLLFVGSALYYFLSYDPFYSNPIDNL</sequence>
<protein>
    <submittedName>
        <fullName evidence="3">Uncharacterized protein</fullName>
    </submittedName>
</protein>
<keyword evidence="2" id="KW-0812">Transmembrane</keyword>
<feature type="transmembrane region" description="Helical" evidence="2">
    <location>
        <begin position="258"/>
        <end position="279"/>
    </location>
</feature>
<keyword evidence="2" id="KW-0472">Membrane</keyword>
<dbReference type="AlphaFoldDB" id="A0ABD2QCU2"/>
<feature type="region of interest" description="Disordered" evidence="1">
    <location>
        <begin position="128"/>
        <end position="192"/>
    </location>
</feature>
<evidence type="ECO:0000256" key="2">
    <source>
        <dbReference type="SAM" id="Phobius"/>
    </source>
</evidence>
<keyword evidence="4" id="KW-1185">Reference proteome</keyword>